<dbReference type="PANTHER" id="PTHR15653:SF0">
    <property type="entry name" value="CONNECTOR OF KINASE TO AP-1, ISOFORM E"/>
    <property type="match status" value="1"/>
</dbReference>
<sequence>MDQLHFGGGSGGGVHQNSNSNGGLPNDQMHGANNQGQRYTLPGIMQYLQSQFTLIEKNRMLNDLEKSSLKLKIVELESERNSLKLQNEKLNLKVEQLSLKVESLEKKTEPQSKNGESETGLLKSLTRGRSRNGKSNPIPTSTSNNNELSDDNDPLMNINTIDVSKLVKARQFLKSATSEILYMLKSPTLELTDPINLLADQSDQFYVDPSLHSRNISPLHAQSNNSNQSSNDVDSNYVDMAISLAPPFKSRAPQPSNLTDSEEEQVDVSSIDLESDAETVIESSESTNTKQEIKKPLTLLKRNTGSDSKGEVSIPVTFNPTDCKMIYDLLLCYSAEQRSVEVWKDIMTKKSLLITVSLPTAFNKMVDMFATDEYVVVASPKELLVYIIPSIEPSLTYEFDTEISGIDFANDKILVTLNTTVEILQIVKDNCKLQPLFTANYGSELKSAKFLKDTSKFDISILTSDSLILQNTRQSPSLSQTESSQNVPITTKFTHYLLTSSYVILEFEIGPFLMSLSDLNGFKAVPVAFNTHDLNLQACTGNHNLFYNVEITGSKTVNHQIFTLVNGNVNKLKSVESSVKSDQEFWFIVNDGEMVGSSVGKFCSLHYQDGALTGTFEAV</sequence>
<evidence type="ECO:0000313" key="5">
    <source>
        <dbReference type="Proteomes" id="UP000094801"/>
    </source>
</evidence>
<dbReference type="InterPro" id="IPR051488">
    <property type="entry name" value="WD_repeat_striatin"/>
</dbReference>
<dbReference type="InterPro" id="IPR013258">
    <property type="entry name" value="Striatin_N"/>
</dbReference>
<evidence type="ECO:0000259" key="3">
    <source>
        <dbReference type="Pfam" id="PF08232"/>
    </source>
</evidence>
<gene>
    <name evidence="4" type="ORF">CANARDRAFT_8506</name>
</gene>
<feature type="compositionally biased region" description="Low complexity" evidence="2">
    <location>
        <begin position="135"/>
        <end position="146"/>
    </location>
</feature>
<feature type="compositionally biased region" description="Gly residues" evidence="2">
    <location>
        <begin position="1"/>
        <end position="14"/>
    </location>
</feature>
<reference evidence="5" key="1">
    <citation type="submission" date="2016-04" db="EMBL/GenBank/DDBJ databases">
        <title>Comparative genomics of biotechnologically important yeasts.</title>
        <authorList>
            <consortium name="DOE Joint Genome Institute"/>
            <person name="Riley R."/>
            <person name="Haridas S."/>
            <person name="Wolfe K.H."/>
            <person name="Lopes M.R."/>
            <person name="Hittinger C.T."/>
            <person name="Goker M."/>
            <person name="Salamov A."/>
            <person name="Wisecaver J."/>
            <person name="Long T.M."/>
            <person name="Aerts A.L."/>
            <person name="Barry K."/>
            <person name="Choi C."/>
            <person name="Clum A."/>
            <person name="Coughlan A.Y."/>
            <person name="Deshpande S."/>
            <person name="Douglass A.P."/>
            <person name="Hanson S.J."/>
            <person name="Klenk H.-P."/>
            <person name="Labutti K."/>
            <person name="Lapidus A."/>
            <person name="Lindquist E."/>
            <person name="Lipzen A."/>
            <person name="Meier-Kolthoff J.P."/>
            <person name="Ohm R.A."/>
            <person name="Otillar R.P."/>
            <person name="Pangilinan J."/>
            <person name="Peng Y."/>
            <person name="Rokas A."/>
            <person name="Rosa C.A."/>
            <person name="Scheuner C."/>
            <person name="Sibirny A.A."/>
            <person name="Slot J.C."/>
            <person name="Stielow J.B."/>
            <person name="Sun H."/>
            <person name="Kurtzman C.P."/>
            <person name="Blackwell M."/>
            <person name="Grigoriev I.V."/>
            <person name="Jeffries T.W."/>
        </authorList>
    </citation>
    <scope>NUCLEOTIDE SEQUENCE [LARGE SCALE GENOMIC DNA]</scope>
    <source>
        <strain evidence="5">NRRL YB-2248</strain>
    </source>
</reference>
<dbReference type="PANTHER" id="PTHR15653">
    <property type="entry name" value="STRIATIN"/>
    <property type="match status" value="1"/>
</dbReference>
<organism evidence="4 5">
    <name type="scientific">[Candida] arabinofermentans NRRL YB-2248</name>
    <dbReference type="NCBI Taxonomy" id="983967"/>
    <lineage>
        <taxon>Eukaryota</taxon>
        <taxon>Fungi</taxon>
        <taxon>Dikarya</taxon>
        <taxon>Ascomycota</taxon>
        <taxon>Saccharomycotina</taxon>
        <taxon>Pichiomycetes</taxon>
        <taxon>Pichiales</taxon>
        <taxon>Pichiaceae</taxon>
        <taxon>Ogataea</taxon>
        <taxon>Ogataea/Candida clade</taxon>
    </lineage>
</organism>
<evidence type="ECO:0000313" key="4">
    <source>
        <dbReference type="EMBL" id="ODV84521.1"/>
    </source>
</evidence>
<feature type="region of interest" description="Disordered" evidence="2">
    <location>
        <begin position="248"/>
        <end position="269"/>
    </location>
</feature>
<evidence type="ECO:0000256" key="2">
    <source>
        <dbReference type="SAM" id="MobiDB-lite"/>
    </source>
</evidence>
<name>A0A1E4SYH1_9ASCO</name>
<keyword evidence="1" id="KW-0175">Coiled coil</keyword>
<dbReference type="Pfam" id="PF08232">
    <property type="entry name" value="Striatin"/>
    <property type="match status" value="1"/>
</dbReference>
<feature type="domain" description="Striatin N-terminal" evidence="3">
    <location>
        <begin position="40"/>
        <end position="187"/>
    </location>
</feature>
<feature type="region of interest" description="Disordered" evidence="2">
    <location>
        <begin position="104"/>
        <end position="154"/>
    </location>
</feature>
<proteinExistence type="predicted"/>
<dbReference type="OrthoDB" id="727118at2759"/>
<feature type="region of interest" description="Disordered" evidence="2">
    <location>
        <begin position="1"/>
        <end position="37"/>
    </location>
</feature>
<evidence type="ECO:0000256" key="1">
    <source>
        <dbReference type="ARBA" id="ARBA00023054"/>
    </source>
</evidence>
<dbReference type="EMBL" id="KV453856">
    <property type="protein sequence ID" value="ODV84521.1"/>
    <property type="molecule type" value="Genomic_DNA"/>
</dbReference>
<dbReference type="STRING" id="983967.A0A1E4SYH1"/>
<accession>A0A1E4SYH1</accession>
<dbReference type="AlphaFoldDB" id="A0A1E4SYH1"/>
<dbReference type="Proteomes" id="UP000094801">
    <property type="component" value="Unassembled WGS sequence"/>
</dbReference>
<protein>
    <recommendedName>
        <fullName evidence="3">Striatin N-terminal domain-containing protein</fullName>
    </recommendedName>
</protein>
<keyword evidence="5" id="KW-1185">Reference proteome</keyword>